<feature type="transmembrane region" description="Helical" evidence="1">
    <location>
        <begin position="6"/>
        <end position="24"/>
    </location>
</feature>
<evidence type="ECO:0000256" key="1">
    <source>
        <dbReference type="SAM" id="Phobius"/>
    </source>
</evidence>
<evidence type="ECO:0008006" key="4">
    <source>
        <dbReference type="Google" id="ProtNLM"/>
    </source>
</evidence>
<sequence>MEYVLQQLWLVIGLMAFIVGAMYWRRHHLPVTATRTPARPPAPIVYRDSPTVRVADAQRVDRTRKLVRLRAGESVDVLPSVAGLPPRFRITCRNLIDGSDLEAAHIVVELSGAQLSCGPLVHETAFNEFVIPRATRDEHRSSVFYYHERGDSLEFMRIKLKSADLASGQVELDVMQVHGHWPTHSDSND</sequence>
<proteinExistence type="predicted"/>
<dbReference type="EMBL" id="JBHSDU010000003">
    <property type="protein sequence ID" value="MFC4310070.1"/>
    <property type="molecule type" value="Genomic_DNA"/>
</dbReference>
<name>A0ABV8SRU7_9GAMM</name>
<organism evidence="2 3">
    <name type="scientific">Steroidobacter flavus</name>
    <dbReference type="NCBI Taxonomy" id="1842136"/>
    <lineage>
        <taxon>Bacteria</taxon>
        <taxon>Pseudomonadati</taxon>
        <taxon>Pseudomonadota</taxon>
        <taxon>Gammaproteobacteria</taxon>
        <taxon>Steroidobacterales</taxon>
        <taxon>Steroidobacteraceae</taxon>
        <taxon>Steroidobacter</taxon>
    </lineage>
</organism>
<accession>A0ABV8SRU7</accession>
<dbReference type="Proteomes" id="UP001595904">
    <property type="component" value="Unassembled WGS sequence"/>
</dbReference>
<keyword evidence="1" id="KW-1133">Transmembrane helix</keyword>
<evidence type="ECO:0000313" key="2">
    <source>
        <dbReference type="EMBL" id="MFC4310070.1"/>
    </source>
</evidence>
<dbReference type="RefSeq" id="WP_380597262.1">
    <property type="nucleotide sequence ID" value="NZ_JBHSDU010000003.1"/>
</dbReference>
<gene>
    <name evidence="2" type="ORF">ACFPN2_13345</name>
</gene>
<keyword evidence="1" id="KW-0472">Membrane</keyword>
<keyword evidence="1" id="KW-0812">Transmembrane</keyword>
<protein>
    <recommendedName>
        <fullName evidence="4">Secreted protein</fullName>
    </recommendedName>
</protein>
<comment type="caution">
    <text evidence="2">The sequence shown here is derived from an EMBL/GenBank/DDBJ whole genome shotgun (WGS) entry which is preliminary data.</text>
</comment>
<reference evidence="3" key="1">
    <citation type="journal article" date="2019" name="Int. J. Syst. Evol. Microbiol.">
        <title>The Global Catalogue of Microorganisms (GCM) 10K type strain sequencing project: providing services to taxonomists for standard genome sequencing and annotation.</title>
        <authorList>
            <consortium name="The Broad Institute Genomics Platform"/>
            <consortium name="The Broad Institute Genome Sequencing Center for Infectious Disease"/>
            <person name="Wu L."/>
            <person name="Ma J."/>
        </authorList>
    </citation>
    <scope>NUCLEOTIDE SEQUENCE [LARGE SCALE GENOMIC DNA]</scope>
    <source>
        <strain evidence="3">CGMCC 1.10759</strain>
    </source>
</reference>
<keyword evidence="3" id="KW-1185">Reference proteome</keyword>
<evidence type="ECO:0000313" key="3">
    <source>
        <dbReference type="Proteomes" id="UP001595904"/>
    </source>
</evidence>